<dbReference type="Proteomes" id="UP000008021">
    <property type="component" value="Chromosome 7"/>
</dbReference>
<dbReference type="AlphaFoldDB" id="A0A0E0E8C4"/>
<dbReference type="Gramene" id="OMERI07G04050.1">
    <property type="protein sequence ID" value="OMERI07G04050.1"/>
    <property type="gene ID" value="OMERI07G04050"/>
</dbReference>
<organism evidence="1">
    <name type="scientific">Oryza meridionalis</name>
    <dbReference type="NCBI Taxonomy" id="40149"/>
    <lineage>
        <taxon>Eukaryota</taxon>
        <taxon>Viridiplantae</taxon>
        <taxon>Streptophyta</taxon>
        <taxon>Embryophyta</taxon>
        <taxon>Tracheophyta</taxon>
        <taxon>Spermatophyta</taxon>
        <taxon>Magnoliopsida</taxon>
        <taxon>Liliopsida</taxon>
        <taxon>Poales</taxon>
        <taxon>Poaceae</taxon>
        <taxon>BOP clade</taxon>
        <taxon>Oryzoideae</taxon>
        <taxon>Oryzeae</taxon>
        <taxon>Oryzinae</taxon>
        <taxon>Oryza</taxon>
    </lineage>
</organism>
<sequence>MRYARPSVMVIFSTPTTEEYAHNVDYDFVLVEHEKDGVPNTLVQTAGDSSGGGGIKILELEEHKFNASIW</sequence>
<proteinExistence type="predicted"/>
<dbReference type="HOGENOM" id="CLU_2762096_0_0_1"/>
<name>A0A0E0E8C4_9ORYZ</name>
<dbReference type="EnsemblPlants" id="OMERI07G04050.1">
    <property type="protein sequence ID" value="OMERI07G04050.1"/>
    <property type="gene ID" value="OMERI07G04050"/>
</dbReference>
<evidence type="ECO:0000313" key="1">
    <source>
        <dbReference type="EnsemblPlants" id="OMERI07G04050.1"/>
    </source>
</evidence>
<reference evidence="1" key="1">
    <citation type="submission" date="2015-04" db="UniProtKB">
        <authorList>
            <consortium name="EnsemblPlants"/>
        </authorList>
    </citation>
    <scope>IDENTIFICATION</scope>
</reference>
<keyword evidence="2" id="KW-1185">Reference proteome</keyword>
<accession>A0A0E0E8C4</accession>
<protein>
    <submittedName>
        <fullName evidence="1">Uncharacterized protein</fullName>
    </submittedName>
</protein>
<evidence type="ECO:0000313" key="2">
    <source>
        <dbReference type="Proteomes" id="UP000008021"/>
    </source>
</evidence>
<reference evidence="1" key="2">
    <citation type="submission" date="2018-05" db="EMBL/GenBank/DDBJ databases">
        <title>OmerRS3 (Oryza meridionalis Reference Sequence Version 3).</title>
        <authorList>
            <person name="Zhang J."/>
            <person name="Kudrna D."/>
            <person name="Lee S."/>
            <person name="Talag J."/>
            <person name="Welchert J."/>
            <person name="Wing R.A."/>
        </authorList>
    </citation>
    <scope>NUCLEOTIDE SEQUENCE [LARGE SCALE GENOMIC DNA]</scope>
    <source>
        <strain evidence="1">cv. OR44</strain>
    </source>
</reference>